<proteinExistence type="predicted"/>
<dbReference type="AlphaFoldDB" id="A0A9N9DH70"/>
<sequence length="62" mass="7466">MSQNSSIQLVFSDESAYNRKTLSQCYRWNFKGKYASYAIQEGPMNSNYYTYFIEYVLYFDIK</sequence>
<name>A0A9N9DH70_9GLOM</name>
<dbReference type="OrthoDB" id="2378672at2759"/>
<protein>
    <submittedName>
        <fullName evidence="1">17135_t:CDS:1</fullName>
    </submittedName>
</protein>
<accession>A0A9N9DH70</accession>
<comment type="caution">
    <text evidence="1">The sequence shown here is derived from an EMBL/GenBank/DDBJ whole genome shotgun (WGS) entry which is preliminary data.</text>
</comment>
<evidence type="ECO:0000313" key="1">
    <source>
        <dbReference type="EMBL" id="CAG8635294.1"/>
    </source>
</evidence>
<organism evidence="1 2">
    <name type="scientific">Funneliformis caledonium</name>
    <dbReference type="NCBI Taxonomy" id="1117310"/>
    <lineage>
        <taxon>Eukaryota</taxon>
        <taxon>Fungi</taxon>
        <taxon>Fungi incertae sedis</taxon>
        <taxon>Mucoromycota</taxon>
        <taxon>Glomeromycotina</taxon>
        <taxon>Glomeromycetes</taxon>
        <taxon>Glomerales</taxon>
        <taxon>Glomeraceae</taxon>
        <taxon>Funneliformis</taxon>
    </lineage>
</organism>
<gene>
    <name evidence="1" type="ORF">FCALED_LOCUS10283</name>
</gene>
<reference evidence="1" key="1">
    <citation type="submission" date="2021-06" db="EMBL/GenBank/DDBJ databases">
        <authorList>
            <person name="Kallberg Y."/>
            <person name="Tangrot J."/>
            <person name="Rosling A."/>
        </authorList>
    </citation>
    <scope>NUCLEOTIDE SEQUENCE</scope>
    <source>
        <strain evidence="1">UK204</strain>
    </source>
</reference>
<dbReference type="Proteomes" id="UP000789570">
    <property type="component" value="Unassembled WGS sequence"/>
</dbReference>
<evidence type="ECO:0000313" key="2">
    <source>
        <dbReference type="Proteomes" id="UP000789570"/>
    </source>
</evidence>
<keyword evidence="2" id="KW-1185">Reference proteome</keyword>
<dbReference type="EMBL" id="CAJVPQ010003704">
    <property type="protein sequence ID" value="CAG8635294.1"/>
    <property type="molecule type" value="Genomic_DNA"/>
</dbReference>